<proteinExistence type="inferred from homology"/>
<sequence>MGTLVPDRGECYVILQVHQYPCIGRFAFAKLQISRLPAYSHFLQLGKDRRTAIFLDIGCCFGNDVRKAIADGYPRDNVVASDLRSDFWNLGHELFRSTPETFPVPFIQGDVFDSSFLARTPTVYAPSLNPIPDLRSLTSLTPLIGHIFAIHASAFFHLFNEEKQYELAQRMASLLSPEPGSMIFGSHVGQTHKGFRTARRATSGEYIFCHSDESWKELWDGQIFKEGKVRVDAQLVRVDRPDSSQTGDAYLLVWSVIRV</sequence>
<dbReference type="PANTHER" id="PTHR35897">
    <property type="entry name" value="METHYLTRANSFERASE AUSD"/>
    <property type="match status" value="1"/>
</dbReference>
<name>A0A165QJ83_9AGAM</name>
<evidence type="ECO:0000256" key="4">
    <source>
        <dbReference type="ARBA" id="ARBA00038314"/>
    </source>
</evidence>
<dbReference type="PANTHER" id="PTHR35897:SF1">
    <property type="entry name" value="METHYLTRANSFERASE AUSD"/>
    <property type="match status" value="1"/>
</dbReference>
<accession>A0A165QJ83</accession>
<comment type="similarity">
    <text evidence="4">Belongs to the class I-like SAM-binding methyltransferase superfamily.</text>
</comment>
<keyword evidence="6" id="KW-1185">Reference proteome</keyword>
<evidence type="ECO:0000256" key="3">
    <source>
        <dbReference type="ARBA" id="ARBA00022691"/>
    </source>
</evidence>
<evidence type="ECO:0008006" key="7">
    <source>
        <dbReference type="Google" id="ProtNLM"/>
    </source>
</evidence>
<protein>
    <recommendedName>
        <fullName evidence="7">Methyltransferase domain-containing protein</fullName>
    </recommendedName>
</protein>
<evidence type="ECO:0000256" key="2">
    <source>
        <dbReference type="ARBA" id="ARBA00022679"/>
    </source>
</evidence>
<comment type="pathway">
    <text evidence="1">Secondary metabolite biosynthesis.</text>
</comment>
<dbReference type="InterPro" id="IPR029063">
    <property type="entry name" value="SAM-dependent_MTases_sf"/>
</dbReference>
<reference evidence="5 6" key="1">
    <citation type="journal article" date="2016" name="Mol. Biol. Evol.">
        <title>Comparative Genomics of Early-Diverging Mushroom-Forming Fungi Provides Insights into the Origins of Lignocellulose Decay Capabilities.</title>
        <authorList>
            <person name="Nagy L.G."/>
            <person name="Riley R."/>
            <person name="Tritt A."/>
            <person name="Adam C."/>
            <person name="Daum C."/>
            <person name="Floudas D."/>
            <person name="Sun H."/>
            <person name="Yadav J.S."/>
            <person name="Pangilinan J."/>
            <person name="Larsson K.H."/>
            <person name="Matsuura K."/>
            <person name="Barry K."/>
            <person name="Labutti K."/>
            <person name="Kuo R."/>
            <person name="Ohm R.A."/>
            <person name="Bhattacharya S.S."/>
            <person name="Shirouzu T."/>
            <person name="Yoshinaga Y."/>
            <person name="Martin F.M."/>
            <person name="Grigoriev I.V."/>
            <person name="Hibbett D.S."/>
        </authorList>
    </citation>
    <scope>NUCLEOTIDE SEQUENCE [LARGE SCALE GENOMIC DNA]</scope>
    <source>
        <strain evidence="5 6">HHB14362 ss-1</strain>
    </source>
</reference>
<evidence type="ECO:0000313" key="6">
    <source>
        <dbReference type="Proteomes" id="UP000076761"/>
    </source>
</evidence>
<dbReference type="OrthoDB" id="2094832at2759"/>
<dbReference type="Proteomes" id="UP000076761">
    <property type="component" value="Unassembled WGS sequence"/>
</dbReference>
<evidence type="ECO:0000313" key="5">
    <source>
        <dbReference type="EMBL" id="KZT22500.1"/>
    </source>
</evidence>
<dbReference type="STRING" id="1314782.A0A165QJ83"/>
<keyword evidence="2" id="KW-0808">Transferase</keyword>
<evidence type="ECO:0000256" key="1">
    <source>
        <dbReference type="ARBA" id="ARBA00005179"/>
    </source>
</evidence>
<dbReference type="GO" id="GO:0016740">
    <property type="term" value="F:transferase activity"/>
    <property type="evidence" value="ECO:0007669"/>
    <property type="project" value="UniProtKB-KW"/>
</dbReference>
<dbReference type="EMBL" id="KV425595">
    <property type="protein sequence ID" value="KZT22500.1"/>
    <property type="molecule type" value="Genomic_DNA"/>
</dbReference>
<dbReference type="SUPFAM" id="SSF53335">
    <property type="entry name" value="S-adenosyl-L-methionine-dependent methyltransferases"/>
    <property type="match status" value="1"/>
</dbReference>
<dbReference type="Gene3D" id="3.40.50.150">
    <property type="entry name" value="Vaccinia Virus protein VP39"/>
    <property type="match status" value="1"/>
</dbReference>
<dbReference type="InterPro" id="IPR051654">
    <property type="entry name" value="Meroterpenoid_MTases"/>
</dbReference>
<keyword evidence="3" id="KW-0949">S-adenosyl-L-methionine</keyword>
<dbReference type="InParanoid" id="A0A165QJ83"/>
<dbReference type="AlphaFoldDB" id="A0A165QJ83"/>
<gene>
    <name evidence="5" type="ORF">NEOLEDRAFT_1137967</name>
</gene>
<organism evidence="5 6">
    <name type="scientific">Neolentinus lepideus HHB14362 ss-1</name>
    <dbReference type="NCBI Taxonomy" id="1314782"/>
    <lineage>
        <taxon>Eukaryota</taxon>
        <taxon>Fungi</taxon>
        <taxon>Dikarya</taxon>
        <taxon>Basidiomycota</taxon>
        <taxon>Agaricomycotina</taxon>
        <taxon>Agaricomycetes</taxon>
        <taxon>Gloeophyllales</taxon>
        <taxon>Gloeophyllaceae</taxon>
        <taxon>Neolentinus</taxon>
    </lineage>
</organism>